<evidence type="ECO:0000313" key="7">
    <source>
        <dbReference type="EMBL" id="MBT0768152.1"/>
    </source>
</evidence>
<dbReference type="PRINTS" id="PR00301">
    <property type="entry name" value="HEATSHOCK70"/>
</dbReference>
<dbReference type="Gene3D" id="3.30.420.40">
    <property type="match status" value="2"/>
</dbReference>
<feature type="transmembrane region" description="Helical" evidence="6">
    <location>
        <begin position="380"/>
        <end position="403"/>
    </location>
</feature>
<keyword evidence="6" id="KW-0812">Transmembrane</keyword>
<accession>A0ABS5TAR6</accession>
<evidence type="ECO:0000256" key="2">
    <source>
        <dbReference type="ARBA" id="ARBA00022741"/>
    </source>
</evidence>
<comment type="caution">
    <text evidence="7">The sequence shown here is derived from an EMBL/GenBank/DDBJ whole genome shotgun (WGS) entry which is preliminary data.</text>
</comment>
<keyword evidence="3" id="KW-0067">ATP-binding</keyword>
<evidence type="ECO:0000256" key="5">
    <source>
        <dbReference type="ARBA" id="ARBA00023186"/>
    </source>
</evidence>
<evidence type="ECO:0000256" key="6">
    <source>
        <dbReference type="SAM" id="Phobius"/>
    </source>
</evidence>
<evidence type="ECO:0000313" key="8">
    <source>
        <dbReference type="Proteomes" id="UP001197247"/>
    </source>
</evidence>
<organism evidence="7 8">
    <name type="scientific">Kineosporia corallincola</name>
    <dbReference type="NCBI Taxonomy" id="2835133"/>
    <lineage>
        <taxon>Bacteria</taxon>
        <taxon>Bacillati</taxon>
        <taxon>Actinomycetota</taxon>
        <taxon>Actinomycetes</taxon>
        <taxon>Kineosporiales</taxon>
        <taxon>Kineosporiaceae</taxon>
        <taxon>Kineosporia</taxon>
    </lineage>
</organism>
<keyword evidence="6" id="KW-1133">Transmembrane helix</keyword>
<gene>
    <name evidence="7" type="ORF">KIH74_04415</name>
</gene>
<name>A0ABS5TAR6_9ACTN</name>
<reference evidence="7 8" key="1">
    <citation type="submission" date="2021-05" db="EMBL/GenBank/DDBJ databases">
        <title>Kineosporia and Streptomyces sp. nov. two new marine actinobacteria isolated from Coral.</title>
        <authorList>
            <person name="Buangrab K."/>
            <person name="Sutthacheep M."/>
            <person name="Yeemin T."/>
            <person name="Harunari E."/>
            <person name="Igarashi Y."/>
            <person name="Kanchanasin P."/>
            <person name="Tanasupawat S."/>
            <person name="Phongsopitanun W."/>
        </authorList>
    </citation>
    <scope>NUCLEOTIDE SEQUENCE [LARGE SCALE GENOMIC DNA]</scope>
    <source>
        <strain evidence="7 8">J2-2</strain>
    </source>
</reference>
<keyword evidence="8" id="KW-1185">Reference proteome</keyword>
<dbReference type="InterPro" id="IPR018181">
    <property type="entry name" value="Heat_shock_70_CS"/>
</dbReference>
<dbReference type="PANTHER" id="PTHR19375">
    <property type="entry name" value="HEAT SHOCK PROTEIN 70KDA"/>
    <property type="match status" value="1"/>
</dbReference>
<dbReference type="RefSeq" id="WP_214154459.1">
    <property type="nucleotide sequence ID" value="NZ_JAHBAY010000002.1"/>
</dbReference>
<dbReference type="Gene3D" id="3.90.640.10">
    <property type="entry name" value="Actin, Chain A, domain 4"/>
    <property type="match status" value="1"/>
</dbReference>
<dbReference type="SUPFAM" id="SSF53067">
    <property type="entry name" value="Actin-like ATPase domain"/>
    <property type="match status" value="2"/>
</dbReference>
<keyword evidence="4" id="KW-0346">Stress response</keyword>
<evidence type="ECO:0000256" key="4">
    <source>
        <dbReference type="ARBA" id="ARBA00023016"/>
    </source>
</evidence>
<dbReference type="EMBL" id="JAHBAY010000002">
    <property type="protein sequence ID" value="MBT0768152.1"/>
    <property type="molecule type" value="Genomic_DNA"/>
</dbReference>
<keyword evidence="6" id="KW-0472">Membrane</keyword>
<dbReference type="Pfam" id="PF00012">
    <property type="entry name" value="HSP70"/>
    <property type="match status" value="1"/>
</dbReference>
<sequence>MSYALGVDLGTTFTRAAVCRPGERPSMVTISEHQVLMPSVVRVREDGTLTVGDLLRQSDEDAPDRISRDFKRRMGDPTPLILGGQPHSAVALMASTLSNVVQQVTLLEGEPPGRIVLTCPAVWGAYRREQFDDVPQQAGLSPELVSIFTEPVAAARHYALVRPMTHETLLAVYDLGGGTFDTAVIRADEHRMELVGVPEGVEWVGGIDFDKALLEHVDRATDGAVSALSPEDALQGRALRQLRDECIWAKEAVSRTDKVTIPVIVPGRHQEVSLSREEFESMIRPAIESTIAAVHRALASAGHTAADLSGILLVGGSSRIPLVRELLERELGCPVLTGSHPQHSVALGAAVIAAERLGEIATTSPAVPGPRTRALTTGAALGLFAAVVSVTVLVGLLVSWLIAQL</sequence>
<comment type="similarity">
    <text evidence="1">Belongs to the heat shock protein 70 family.</text>
</comment>
<keyword evidence="2" id="KW-0547">Nucleotide-binding</keyword>
<dbReference type="PROSITE" id="PS01036">
    <property type="entry name" value="HSP70_3"/>
    <property type="match status" value="1"/>
</dbReference>
<evidence type="ECO:0000256" key="3">
    <source>
        <dbReference type="ARBA" id="ARBA00022840"/>
    </source>
</evidence>
<keyword evidence="5" id="KW-0143">Chaperone</keyword>
<protein>
    <submittedName>
        <fullName evidence="7">Hsp70 family protein</fullName>
    </submittedName>
</protein>
<dbReference type="InterPro" id="IPR043129">
    <property type="entry name" value="ATPase_NBD"/>
</dbReference>
<proteinExistence type="inferred from homology"/>
<dbReference type="InterPro" id="IPR013126">
    <property type="entry name" value="Hsp_70_fam"/>
</dbReference>
<dbReference type="Proteomes" id="UP001197247">
    <property type="component" value="Unassembled WGS sequence"/>
</dbReference>
<evidence type="ECO:0000256" key="1">
    <source>
        <dbReference type="ARBA" id="ARBA00007381"/>
    </source>
</evidence>